<feature type="transmembrane region" description="Helical" evidence="1">
    <location>
        <begin position="32"/>
        <end position="56"/>
    </location>
</feature>
<dbReference type="RefSeq" id="WP_086989072.1">
    <property type="nucleotide sequence ID" value="NZ_FJMZ01000016.1"/>
</dbReference>
<dbReference type="EMBL" id="FOQC01000019">
    <property type="protein sequence ID" value="SFH84918.1"/>
    <property type="molecule type" value="Genomic_DNA"/>
</dbReference>
<comment type="caution">
    <text evidence="3">The sequence shown here is derived from an EMBL/GenBank/DDBJ whole genome shotgun (WGS) entry which is preliminary data.</text>
</comment>
<organism evidence="3 5">
    <name type="scientific">Trichococcus flocculiformis</name>
    <dbReference type="NCBI Taxonomy" id="82803"/>
    <lineage>
        <taxon>Bacteria</taxon>
        <taxon>Bacillati</taxon>
        <taxon>Bacillota</taxon>
        <taxon>Bacilli</taxon>
        <taxon>Lactobacillales</taxon>
        <taxon>Carnobacteriaceae</taxon>
        <taxon>Trichococcus</taxon>
    </lineage>
</organism>
<feature type="transmembrane region" description="Helical" evidence="1">
    <location>
        <begin position="6"/>
        <end position="25"/>
    </location>
</feature>
<keyword evidence="1" id="KW-0472">Membrane</keyword>
<gene>
    <name evidence="3" type="ORF">SAMN04488507_101924</name>
    <name evidence="2" type="ORF">TFLO_1621</name>
</gene>
<dbReference type="AlphaFoldDB" id="A0AB38BID9"/>
<dbReference type="EMBL" id="FJMZ01000016">
    <property type="protein sequence ID" value="CZQ93027.1"/>
    <property type="molecule type" value="Genomic_DNA"/>
</dbReference>
<accession>A0AB38BID9</accession>
<keyword evidence="1" id="KW-0812">Transmembrane</keyword>
<evidence type="ECO:0000313" key="4">
    <source>
        <dbReference type="Proteomes" id="UP000195947"/>
    </source>
</evidence>
<evidence type="ECO:0000313" key="3">
    <source>
        <dbReference type="EMBL" id="SFH84918.1"/>
    </source>
</evidence>
<dbReference type="Proteomes" id="UP000195947">
    <property type="component" value="Unassembled WGS sequence"/>
</dbReference>
<evidence type="ECO:0000313" key="5">
    <source>
        <dbReference type="Proteomes" id="UP000199686"/>
    </source>
</evidence>
<protein>
    <submittedName>
        <fullName evidence="3">Phage abortive infection protein</fullName>
    </submittedName>
</protein>
<reference evidence="2 4" key="1">
    <citation type="submission" date="2016-02" db="EMBL/GenBank/DDBJ databases">
        <authorList>
            <person name="Strepis N."/>
        </authorList>
    </citation>
    <scope>NUCLEOTIDE SEQUENCE [LARGE SCALE GENOMIC DNA]</scope>
    <source>
        <strain evidence="2">Trichococcus flocculiformis</strain>
    </source>
</reference>
<sequence length="429" mass="49951">MKIKFLFYIMLLIVSGFSFLGKSSIVYKNKLVLFLACTSIVSLMAVDYVNAITNMLGSNAKKFEPIFSFFNTNFEPSEIISLAALAFTLITYRVNSNKDKLHRDDDRVVNTFFKLLDMIIEKSKSITEKDIIDFVNTIKESLDDKPYHKSVDVHKAFKLMEIFHLNKTEINRMLNQSSVDDILRKKVKQLTTSDNKEDYWKFLSNPQISNALSASISLKRKATFNQKEFETLVNIGVMELLKHHYKENELLNRPIRFEHAFQIIDKKMFAKNMDNNGDFFRLFHRAIKMINDSNIKDKDKYYGILRAMLPDYLVIYIYYNCVFTSRGLGLGVQLIGTSFFGDENDFTFNEKGDLPKFTQHIPIKYLVFKRQDPKIMIELFSLKKRDDGYSKAQLKEDASIVFSKTDIQFRKSFDKIQIAIADTSENDIL</sequence>
<evidence type="ECO:0000313" key="2">
    <source>
        <dbReference type="EMBL" id="CZQ93027.1"/>
    </source>
</evidence>
<proteinExistence type="predicted"/>
<keyword evidence="4" id="KW-1185">Reference proteome</keyword>
<reference evidence="3 5" key="2">
    <citation type="submission" date="2016-10" db="EMBL/GenBank/DDBJ databases">
        <authorList>
            <person name="Varghese N."/>
            <person name="Submissions S."/>
        </authorList>
    </citation>
    <scope>NUCLEOTIDE SEQUENCE [LARGE SCALE GENOMIC DNA]</scope>
    <source>
        <strain evidence="3 5">DSM 2094</strain>
    </source>
</reference>
<dbReference type="Proteomes" id="UP000199686">
    <property type="component" value="Unassembled WGS sequence"/>
</dbReference>
<keyword evidence="1" id="KW-1133">Transmembrane helix</keyword>
<evidence type="ECO:0000256" key="1">
    <source>
        <dbReference type="SAM" id="Phobius"/>
    </source>
</evidence>
<name>A0AB38BID9_9LACT</name>